<proteinExistence type="predicted"/>
<dbReference type="InterPro" id="IPR025640">
    <property type="entry name" value="GYF_2"/>
</dbReference>
<reference evidence="3 4" key="1">
    <citation type="submission" date="2019-11" db="EMBL/GenBank/DDBJ databases">
        <title>Caenimonas koreensis gen. nov., sp. nov., isolated from activated sludge.</title>
        <authorList>
            <person name="Seung H.R."/>
        </authorList>
    </citation>
    <scope>NUCLEOTIDE SEQUENCE [LARGE SCALE GENOMIC DNA]</scope>
    <source>
        <strain evidence="3 4">EMB320</strain>
    </source>
</reference>
<dbReference type="OrthoDB" id="9764015at2"/>
<dbReference type="CDD" id="cd03408">
    <property type="entry name" value="SPFH_like_u1"/>
    <property type="match status" value="1"/>
</dbReference>
<evidence type="ECO:0000259" key="2">
    <source>
        <dbReference type="Pfam" id="PF14237"/>
    </source>
</evidence>
<dbReference type="InterPro" id="IPR033880">
    <property type="entry name" value="SPFH_YdjI"/>
</dbReference>
<dbReference type="Pfam" id="PF13421">
    <property type="entry name" value="Band_7_1"/>
    <property type="match status" value="1"/>
</dbReference>
<dbReference type="EMBL" id="WJBU01000004">
    <property type="protein sequence ID" value="MRD46597.1"/>
    <property type="molecule type" value="Genomic_DNA"/>
</dbReference>
<sequence length="455" mass="50088">MGLFGKKNEGGWMDVIRCDEPDYLVWKWRPGDGAPTNKENSIRWGSSLRVKDGEAAVFIYKQESGPAQDFIEGPYDETLKTANFPVLASIMGLAFDGKSPFQAEVYFINLAGIIRRPFRSPWFSAFDPRFNDFMVPVAAEGSYAFRIKDYKSFIKLHRLIEFDLERFSLQVRDAVVKYVKAVIANAPADAGIPVLQLERRILEVGDLVEQRVRRAFEQDFGVELVRFDLSTIAFDTDAPGYKELRAVTADLHKVTLEQQTVSNVQNIQDMQAINAQNMAESMRIQRDRAERFAALQTEQQFIGAHQINQQTKVLEAAANNLGEMGQMNTSGGGPGGFNPIGVMTGLAVGGMMGSQMASMMGAAGQGMQNGMNMPPPIPQLAFFVAVNGQNTGPFNMQQLQGLALQGQLLPTSYVWRQGMPNWELAGSVADLLGLFAQQTQPPPVPPMPPTPGGAL</sequence>
<dbReference type="PANTHER" id="PTHR37826:SF2">
    <property type="entry name" value="ZINC-RIBBON DOMAIN-CONTAINING PROTEIN"/>
    <property type="match status" value="1"/>
</dbReference>
<keyword evidence="4" id="KW-1185">Reference proteome</keyword>
<protein>
    <submittedName>
        <fullName evidence="3">DUF4339 domain-containing protein</fullName>
    </submittedName>
</protein>
<evidence type="ECO:0000259" key="1">
    <source>
        <dbReference type="Pfam" id="PF13421"/>
    </source>
</evidence>
<feature type="domain" description="SPFH" evidence="1">
    <location>
        <begin position="38"/>
        <end position="234"/>
    </location>
</feature>
<gene>
    <name evidence="3" type="ORF">GHT07_04870</name>
</gene>
<name>A0A844B502_9BURK</name>
<dbReference type="AlphaFoldDB" id="A0A844B502"/>
<evidence type="ECO:0000313" key="4">
    <source>
        <dbReference type="Proteomes" id="UP000487350"/>
    </source>
</evidence>
<dbReference type="Proteomes" id="UP000487350">
    <property type="component" value="Unassembled WGS sequence"/>
</dbReference>
<feature type="domain" description="GYF" evidence="2">
    <location>
        <begin position="383"/>
        <end position="431"/>
    </location>
</feature>
<accession>A0A844B502</accession>
<evidence type="ECO:0000313" key="3">
    <source>
        <dbReference type="EMBL" id="MRD46597.1"/>
    </source>
</evidence>
<comment type="caution">
    <text evidence="3">The sequence shown here is derived from an EMBL/GenBank/DDBJ whole genome shotgun (WGS) entry which is preliminary data.</text>
</comment>
<organism evidence="3 4">
    <name type="scientific">Caenimonas koreensis DSM 17982</name>
    <dbReference type="NCBI Taxonomy" id="1121255"/>
    <lineage>
        <taxon>Bacteria</taxon>
        <taxon>Pseudomonadati</taxon>
        <taxon>Pseudomonadota</taxon>
        <taxon>Betaproteobacteria</taxon>
        <taxon>Burkholderiales</taxon>
        <taxon>Comamonadaceae</taxon>
        <taxon>Caenimonas</taxon>
    </lineage>
</organism>
<dbReference type="Pfam" id="PF14237">
    <property type="entry name" value="GYF_2"/>
    <property type="match status" value="1"/>
</dbReference>
<dbReference type="PANTHER" id="PTHR37826">
    <property type="entry name" value="FLOTILLIN BAND_7_5 DOMAIN PROTEIN"/>
    <property type="match status" value="1"/>
</dbReference>